<sequence>MATPVNASVTKAFRILNAFTYAGEKLTLAQLTARLDINVATLHRFLLTLQQVGAVVRTPNGAFELGLLLADLGGRVSISDAMHSLAQPHVEALAQQFGETIHAAILDNEMVCYVAKGEGSRSLTVITHIGKRLPAYCTGLGKALLSQLDDASLEACISQQSFQRFTDKTTVSADALRHELRLIRRRGYAVDDEEVETGLRCVAVAVPGVRPVRLAISLSAPTTRLNPGKIREVARALQQHAQEIEAKLAKAP</sequence>
<evidence type="ECO:0000313" key="6">
    <source>
        <dbReference type="EMBL" id="AJD49081.1"/>
    </source>
</evidence>
<dbReference type="InterPro" id="IPR050707">
    <property type="entry name" value="HTH_MetabolicPath_Reg"/>
</dbReference>
<evidence type="ECO:0000256" key="3">
    <source>
        <dbReference type="ARBA" id="ARBA00023163"/>
    </source>
</evidence>
<dbReference type="KEGG" id="apac:S7S_13345"/>
<dbReference type="InterPro" id="IPR036388">
    <property type="entry name" value="WH-like_DNA-bd_sf"/>
</dbReference>
<dbReference type="PANTHER" id="PTHR30136:SF35">
    <property type="entry name" value="HTH-TYPE TRANSCRIPTIONAL REGULATOR RV1719"/>
    <property type="match status" value="1"/>
</dbReference>
<dbReference type="Gene3D" id="1.10.10.10">
    <property type="entry name" value="Winged helix-like DNA-binding domain superfamily/Winged helix DNA-binding domain"/>
    <property type="match status" value="1"/>
</dbReference>
<dbReference type="PROSITE" id="PS51078">
    <property type="entry name" value="ICLR_ED"/>
    <property type="match status" value="1"/>
</dbReference>
<keyword evidence="2" id="KW-0238">DNA-binding</keyword>
<dbReference type="EMBL" id="CP004387">
    <property type="protein sequence ID" value="AJD49081.1"/>
    <property type="molecule type" value="Genomic_DNA"/>
</dbReference>
<accession>A0A0B4XPI8</accession>
<dbReference type="InterPro" id="IPR005471">
    <property type="entry name" value="Tscrpt_reg_IclR_N"/>
</dbReference>
<dbReference type="GO" id="GO:0003700">
    <property type="term" value="F:DNA-binding transcription factor activity"/>
    <property type="evidence" value="ECO:0007669"/>
    <property type="project" value="TreeGrafter"/>
</dbReference>
<dbReference type="AlphaFoldDB" id="A0A0B4XPI8"/>
<gene>
    <name evidence="6" type="ORF">S7S_13345</name>
</gene>
<dbReference type="Pfam" id="PF09339">
    <property type="entry name" value="HTH_IclR"/>
    <property type="match status" value="1"/>
</dbReference>
<protein>
    <submittedName>
        <fullName evidence="6">IclR family transcriptional regulator</fullName>
    </submittedName>
</protein>
<dbReference type="OrthoDB" id="9807558at2"/>
<organism evidence="6 7">
    <name type="scientific">Isoalcanivorax pacificus W11-5</name>
    <dbReference type="NCBI Taxonomy" id="391936"/>
    <lineage>
        <taxon>Bacteria</taxon>
        <taxon>Pseudomonadati</taxon>
        <taxon>Pseudomonadota</taxon>
        <taxon>Gammaproteobacteria</taxon>
        <taxon>Oceanospirillales</taxon>
        <taxon>Alcanivoracaceae</taxon>
        <taxon>Isoalcanivorax</taxon>
    </lineage>
</organism>
<dbReference type="PROSITE" id="PS51077">
    <property type="entry name" value="HTH_ICLR"/>
    <property type="match status" value="1"/>
</dbReference>
<dbReference type="Proteomes" id="UP000006764">
    <property type="component" value="Chromosome"/>
</dbReference>
<dbReference type="HOGENOM" id="CLU_062618_7_1_6"/>
<keyword evidence="1" id="KW-0805">Transcription regulation</keyword>
<feature type="domain" description="HTH iclR-type" evidence="4">
    <location>
        <begin position="6"/>
        <end position="67"/>
    </location>
</feature>
<dbReference type="SUPFAM" id="SSF55781">
    <property type="entry name" value="GAF domain-like"/>
    <property type="match status" value="1"/>
</dbReference>
<feature type="domain" description="IclR-ED" evidence="5">
    <location>
        <begin position="68"/>
        <end position="250"/>
    </location>
</feature>
<dbReference type="PANTHER" id="PTHR30136">
    <property type="entry name" value="HELIX-TURN-HELIX TRANSCRIPTIONAL REGULATOR, ICLR FAMILY"/>
    <property type="match status" value="1"/>
</dbReference>
<dbReference type="SUPFAM" id="SSF46785">
    <property type="entry name" value="Winged helix' DNA-binding domain"/>
    <property type="match status" value="1"/>
</dbReference>
<proteinExistence type="predicted"/>
<evidence type="ECO:0000259" key="5">
    <source>
        <dbReference type="PROSITE" id="PS51078"/>
    </source>
</evidence>
<dbReference type="Gene3D" id="3.30.450.40">
    <property type="match status" value="1"/>
</dbReference>
<dbReference type="GO" id="GO:0045892">
    <property type="term" value="P:negative regulation of DNA-templated transcription"/>
    <property type="evidence" value="ECO:0007669"/>
    <property type="project" value="TreeGrafter"/>
</dbReference>
<dbReference type="InterPro" id="IPR036390">
    <property type="entry name" value="WH_DNA-bd_sf"/>
</dbReference>
<dbReference type="RefSeq" id="WP_008734251.1">
    <property type="nucleotide sequence ID" value="NZ_CP004387.1"/>
</dbReference>
<dbReference type="Pfam" id="PF01614">
    <property type="entry name" value="IclR_C"/>
    <property type="match status" value="1"/>
</dbReference>
<keyword evidence="3" id="KW-0804">Transcription</keyword>
<evidence type="ECO:0000256" key="1">
    <source>
        <dbReference type="ARBA" id="ARBA00023015"/>
    </source>
</evidence>
<evidence type="ECO:0000256" key="2">
    <source>
        <dbReference type="ARBA" id="ARBA00023125"/>
    </source>
</evidence>
<dbReference type="GO" id="GO:0003677">
    <property type="term" value="F:DNA binding"/>
    <property type="evidence" value="ECO:0007669"/>
    <property type="project" value="UniProtKB-KW"/>
</dbReference>
<keyword evidence="7" id="KW-1185">Reference proteome</keyword>
<dbReference type="STRING" id="391936.S7S_13345"/>
<name>A0A0B4XPI8_9GAMM</name>
<evidence type="ECO:0000259" key="4">
    <source>
        <dbReference type="PROSITE" id="PS51077"/>
    </source>
</evidence>
<evidence type="ECO:0000313" key="7">
    <source>
        <dbReference type="Proteomes" id="UP000006764"/>
    </source>
</evidence>
<dbReference type="InterPro" id="IPR029016">
    <property type="entry name" value="GAF-like_dom_sf"/>
</dbReference>
<dbReference type="SMART" id="SM00346">
    <property type="entry name" value="HTH_ICLR"/>
    <property type="match status" value="1"/>
</dbReference>
<dbReference type="InterPro" id="IPR014757">
    <property type="entry name" value="Tscrpt_reg_IclR_C"/>
</dbReference>
<reference evidence="6 7" key="1">
    <citation type="journal article" date="2012" name="J. Bacteriol.">
        <title>Genome sequence of an alkane-degrading bacterium, Alcanivorax pacificus type strain W11-5, isolated from deep sea sediment.</title>
        <authorList>
            <person name="Lai Q."/>
            <person name="Shao Z."/>
        </authorList>
    </citation>
    <scope>NUCLEOTIDE SEQUENCE [LARGE SCALE GENOMIC DNA]</scope>
    <source>
        <strain evidence="6 7">W11-5</strain>
    </source>
</reference>